<evidence type="ECO:0000256" key="5">
    <source>
        <dbReference type="HAMAP-Rule" id="MF_01629"/>
    </source>
</evidence>
<dbReference type="Pfam" id="PF10590">
    <property type="entry name" value="PNP_phzG_C"/>
    <property type="match status" value="1"/>
</dbReference>
<dbReference type="GO" id="GO:0008615">
    <property type="term" value="P:pyridoxine biosynthetic process"/>
    <property type="evidence" value="ECO:0007669"/>
    <property type="project" value="UniProtKB-UniRule"/>
</dbReference>
<gene>
    <name evidence="5 10" type="primary">pdxH</name>
    <name evidence="10" type="ORF">E1H14_07830</name>
</gene>
<dbReference type="PANTHER" id="PTHR10851:SF0">
    <property type="entry name" value="PYRIDOXINE-5'-PHOSPHATE OXIDASE"/>
    <property type="match status" value="1"/>
</dbReference>
<evidence type="ECO:0000256" key="7">
    <source>
        <dbReference type="PIRSR" id="PIRSR000190-2"/>
    </source>
</evidence>
<protein>
    <recommendedName>
        <fullName evidence="5">Pyridoxine/pyridoxamine 5'-phosphate oxidase</fullName>
        <ecNumber evidence="5">1.4.3.5</ecNumber>
    </recommendedName>
    <alternativeName>
        <fullName evidence="5">PNP/PMP oxidase</fullName>
        <shortName evidence="5">PNPOx</shortName>
    </alternativeName>
    <alternativeName>
        <fullName evidence="5">Pyridoxal 5'-phosphate synthase</fullName>
    </alternativeName>
</protein>
<feature type="binding site" evidence="5 6">
    <location>
        <position position="70"/>
    </location>
    <ligand>
        <name>substrate</name>
    </ligand>
</feature>
<dbReference type="GO" id="GO:0010181">
    <property type="term" value="F:FMN binding"/>
    <property type="evidence" value="ECO:0007669"/>
    <property type="project" value="UniProtKB-UniRule"/>
</dbReference>
<dbReference type="GO" id="GO:0004733">
    <property type="term" value="F:pyridoxamine phosphate oxidase activity"/>
    <property type="evidence" value="ECO:0007669"/>
    <property type="project" value="UniProtKB-UniRule"/>
</dbReference>
<comment type="similarity">
    <text evidence="1 5">Belongs to the pyridoxamine 5'-phosphate oxidase family.</text>
</comment>
<dbReference type="Gene3D" id="2.30.110.10">
    <property type="entry name" value="Electron Transport, Fmn-binding Protein, Chain A"/>
    <property type="match status" value="1"/>
</dbReference>
<dbReference type="AlphaFoldDB" id="A0A5A9W1W1"/>
<dbReference type="InterPro" id="IPR000659">
    <property type="entry name" value="Pyridox_Oxase"/>
</dbReference>
<evidence type="ECO:0000259" key="8">
    <source>
        <dbReference type="Pfam" id="PF01243"/>
    </source>
</evidence>
<proteinExistence type="inferred from homology"/>
<comment type="cofactor">
    <cofactor evidence="5 7">
        <name>FMN</name>
        <dbReference type="ChEBI" id="CHEBI:58210"/>
    </cofactor>
    <text evidence="5 7">Binds 1 FMN per subunit.</text>
</comment>
<evidence type="ECO:0000313" key="10">
    <source>
        <dbReference type="EMBL" id="KAA0874717.1"/>
    </source>
</evidence>
<keyword evidence="3 5" id="KW-0288">FMN</keyword>
<feature type="binding site" evidence="5 7">
    <location>
        <begin position="80"/>
        <end position="81"/>
    </location>
    <ligand>
        <name>FMN</name>
        <dbReference type="ChEBI" id="CHEBI:58210"/>
    </ligand>
</feature>
<sequence length="216" mass="24647">MEKSNADISTLRREYAVGGLDRDALAADPLEQFKHWLEQAIAQYADEATAMTLATANKEGMPAARIVLLKRYDAEGFTWFTDYRSEKGQNLAENAQAELLFYWPGLERQVRIRGRVQKVERALSEQYFNERPLGSRLSAAISCQSSPVDSRQTLETAVANLQQSLDEQAVACPPTWGGYLLKPERYEFWQGRPSRLHDRFIYQATAEGWQITRLQP</sequence>
<feature type="binding site" evidence="5 6">
    <location>
        <begin position="195"/>
        <end position="197"/>
    </location>
    <ligand>
        <name>substrate</name>
    </ligand>
</feature>
<dbReference type="PROSITE" id="PS01064">
    <property type="entry name" value="PYRIDOX_OXIDASE"/>
    <property type="match status" value="1"/>
</dbReference>
<keyword evidence="4 5" id="KW-0560">Oxidoreductase</keyword>
<dbReference type="PANTHER" id="PTHR10851">
    <property type="entry name" value="PYRIDOXINE-5-PHOSPHATE OXIDASE"/>
    <property type="match status" value="1"/>
</dbReference>
<keyword evidence="2 5" id="KW-0285">Flavoprotein</keyword>
<comment type="catalytic activity">
    <reaction evidence="5">
        <text>pyridoxine 5'-phosphate + O2 = pyridoxal 5'-phosphate + H2O2</text>
        <dbReference type="Rhea" id="RHEA:15149"/>
        <dbReference type="ChEBI" id="CHEBI:15379"/>
        <dbReference type="ChEBI" id="CHEBI:16240"/>
        <dbReference type="ChEBI" id="CHEBI:58589"/>
        <dbReference type="ChEBI" id="CHEBI:597326"/>
        <dbReference type="EC" id="1.4.3.5"/>
    </reaction>
</comment>
<dbReference type="OrthoDB" id="9780392at2"/>
<dbReference type="EC" id="1.4.3.5" evidence="5"/>
<feature type="binding site" evidence="5 7">
    <location>
        <position position="109"/>
    </location>
    <ligand>
        <name>FMN</name>
        <dbReference type="ChEBI" id="CHEBI:58210"/>
    </ligand>
</feature>
<comment type="function">
    <text evidence="5">Catalyzes the oxidation of either pyridoxine 5'-phosphate (PNP) or pyridoxamine 5'-phosphate (PMP) into pyridoxal 5'-phosphate (PLP).</text>
</comment>
<feature type="binding site" evidence="5 6">
    <location>
        <position position="135"/>
    </location>
    <ligand>
        <name>substrate</name>
    </ligand>
</feature>
<dbReference type="NCBIfam" id="NF004231">
    <property type="entry name" value="PRK05679.1"/>
    <property type="match status" value="1"/>
</dbReference>
<dbReference type="UniPathway" id="UPA01068">
    <property type="reaction ID" value="UER00304"/>
</dbReference>
<comment type="pathway">
    <text evidence="5">Cofactor metabolism; pyridoxal 5'-phosphate salvage; pyridoxal 5'-phosphate from pyridoxamine 5'-phosphate: step 1/1.</text>
</comment>
<dbReference type="EMBL" id="SMRS01000005">
    <property type="protein sequence ID" value="KAA0874717.1"/>
    <property type="molecule type" value="Genomic_DNA"/>
</dbReference>
<reference evidence="10 11" key="1">
    <citation type="submission" date="2019-03" db="EMBL/GenBank/DDBJ databases">
        <title>Nitrincola sp. nov. isolated from an Indian soda lake.</title>
        <authorList>
            <person name="Joshi A."/>
            <person name="Thite S.V."/>
            <person name="Joseph N."/>
            <person name="Dhotre D."/>
            <person name="Moorthy M."/>
            <person name="Shouche Y.S."/>
        </authorList>
    </citation>
    <scope>NUCLEOTIDE SEQUENCE [LARGE SCALE GENOMIC DNA]</scope>
    <source>
        <strain evidence="10 11">MEB193</strain>
    </source>
</reference>
<feature type="binding site" evidence="5 7">
    <location>
        <begin position="144"/>
        <end position="145"/>
    </location>
    <ligand>
        <name>FMN</name>
        <dbReference type="ChEBI" id="CHEBI:58210"/>
    </ligand>
</feature>
<comment type="caution">
    <text evidence="10">The sequence shown here is derived from an EMBL/GenBank/DDBJ whole genome shotgun (WGS) entry which is preliminary data.</text>
</comment>
<dbReference type="InterPro" id="IPR019576">
    <property type="entry name" value="Pyridoxamine_oxidase_dimer_C"/>
</dbReference>
<dbReference type="InterPro" id="IPR011576">
    <property type="entry name" value="Pyridox_Oxase_N"/>
</dbReference>
<feature type="binding site" evidence="5 7">
    <location>
        <position position="87"/>
    </location>
    <ligand>
        <name>FMN</name>
        <dbReference type="ChEBI" id="CHEBI:58210"/>
    </ligand>
</feature>
<feature type="binding site" evidence="5 7">
    <location>
        <position position="189"/>
    </location>
    <ligand>
        <name>FMN</name>
        <dbReference type="ChEBI" id="CHEBI:58210"/>
    </ligand>
</feature>
<evidence type="ECO:0000256" key="2">
    <source>
        <dbReference type="ARBA" id="ARBA00022630"/>
    </source>
</evidence>
<evidence type="ECO:0000259" key="9">
    <source>
        <dbReference type="Pfam" id="PF10590"/>
    </source>
</evidence>
<feature type="binding site" evidence="5 7">
    <location>
        <begin position="65"/>
        <end position="70"/>
    </location>
    <ligand>
        <name>FMN</name>
        <dbReference type="ChEBI" id="CHEBI:58210"/>
    </ligand>
</feature>
<accession>A0A5A9W1W1</accession>
<evidence type="ECO:0000256" key="6">
    <source>
        <dbReference type="PIRSR" id="PIRSR000190-1"/>
    </source>
</evidence>
<feature type="binding site" evidence="5 6">
    <location>
        <position position="127"/>
    </location>
    <ligand>
        <name>substrate</name>
    </ligand>
</feature>
<comment type="caution">
    <text evidence="5">Lacks conserved residue(s) required for the propagation of feature annotation.</text>
</comment>
<feature type="binding site" evidence="5 7">
    <location>
        <position position="199"/>
    </location>
    <ligand>
        <name>FMN</name>
        <dbReference type="ChEBI" id="CHEBI:58210"/>
    </ligand>
</feature>
<evidence type="ECO:0000256" key="4">
    <source>
        <dbReference type="ARBA" id="ARBA00023002"/>
    </source>
</evidence>
<evidence type="ECO:0000313" key="11">
    <source>
        <dbReference type="Proteomes" id="UP000325302"/>
    </source>
</evidence>
<dbReference type="RefSeq" id="WP_149390897.1">
    <property type="nucleotide sequence ID" value="NZ_SMRS01000005.1"/>
</dbReference>
<feature type="binding site" evidence="5 6">
    <location>
        <position position="131"/>
    </location>
    <ligand>
        <name>substrate</name>
    </ligand>
</feature>
<evidence type="ECO:0000256" key="1">
    <source>
        <dbReference type="ARBA" id="ARBA00007301"/>
    </source>
</evidence>
<evidence type="ECO:0000256" key="3">
    <source>
        <dbReference type="ARBA" id="ARBA00022643"/>
    </source>
</evidence>
<feature type="binding site" evidence="6">
    <location>
        <begin position="12"/>
        <end position="15"/>
    </location>
    <ligand>
        <name>substrate</name>
    </ligand>
</feature>
<feature type="domain" description="Pyridoxine 5'-phosphate oxidase dimerisation C-terminal" evidence="9">
    <location>
        <begin position="176"/>
        <end position="216"/>
    </location>
</feature>
<dbReference type="InterPro" id="IPR012349">
    <property type="entry name" value="Split_barrel_FMN-bd"/>
</dbReference>
<dbReference type="HAMAP" id="MF_01629">
    <property type="entry name" value="PdxH"/>
    <property type="match status" value="1"/>
</dbReference>
<dbReference type="NCBIfam" id="TIGR00558">
    <property type="entry name" value="pdxH"/>
    <property type="match status" value="1"/>
</dbReference>
<dbReference type="PIRSF" id="PIRSF000190">
    <property type="entry name" value="Pyd_amn-ph_oxd"/>
    <property type="match status" value="1"/>
</dbReference>
<feature type="domain" description="Pyridoxamine 5'-phosphate oxidase N-terminal" evidence="8">
    <location>
        <begin position="37"/>
        <end position="161"/>
    </location>
</feature>
<dbReference type="Proteomes" id="UP000325302">
    <property type="component" value="Unassembled WGS sequence"/>
</dbReference>
<organism evidence="10 11">
    <name type="scientific">Nitrincola tapanii</name>
    <dbReference type="NCBI Taxonomy" id="1708751"/>
    <lineage>
        <taxon>Bacteria</taxon>
        <taxon>Pseudomonadati</taxon>
        <taxon>Pseudomonadota</taxon>
        <taxon>Gammaproteobacteria</taxon>
        <taxon>Oceanospirillales</taxon>
        <taxon>Oceanospirillaceae</taxon>
        <taxon>Nitrincola</taxon>
    </lineage>
</organism>
<comment type="subunit">
    <text evidence="5">Homodimer.</text>
</comment>
<dbReference type="SUPFAM" id="SSF50475">
    <property type="entry name" value="FMN-binding split barrel"/>
    <property type="match status" value="1"/>
</dbReference>
<keyword evidence="11" id="KW-1185">Reference proteome</keyword>
<comment type="catalytic activity">
    <reaction evidence="5">
        <text>pyridoxamine 5'-phosphate + O2 + H2O = pyridoxal 5'-phosphate + H2O2 + NH4(+)</text>
        <dbReference type="Rhea" id="RHEA:15817"/>
        <dbReference type="ChEBI" id="CHEBI:15377"/>
        <dbReference type="ChEBI" id="CHEBI:15379"/>
        <dbReference type="ChEBI" id="CHEBI:16240"/>
        <dbReference type="ChEBI" id="CHEBI:28938"/>
        <dbReference type="ChEBI" id="CHEBI:58451"/>
        <dbReference type="ChEBI" id="CHEBI:597326"/>
        <dbReference type="EC" id="1.4.3.5"/>
    </reaction>
</comment>
<dbReference type="Pfam" id="PF01243">
    <property type="entry name" value="PNPOx_N"/>
    <property type="match status" value="1"/>
</dbReference>
<comment type="pathway">
    <text evidence="5">Cofactor metabolism; pyridoxal 5'-phosphate salvage; pyridoxal 5'-phosphate from pyridoxine 5'-phosphate: step 1/1.</text>
</comment>
<dbReference type="InterPro" id="IPR019740">
    <property type="entry name" value="Pyridox_Oxase_CS"/>
</dbReference>
<keyword evidence="5" id="KW-0664">Pyridoxine biosynthesis</keyword>
<name>A0A5A9W1W1_9GAMM</name>